<dbReference type="EMBL" id="JACGWT010000001">
    <property type="protein sequence ID" value="MBA8792539.1"/>
    <property type="molecule type" value="Genomic_DNA"/>
</dbReference>
<dbReference type="GO" id="GO:0005506">
    <property type="term" value="F:iron ion binding"/>
    <property type="evidence" value="ECO:0007669"/>
    <property type="project" value="UniProtKB-ARBA"/>
</dbReference>
<dbReference type="PANTHER" id="PTHR20883:SF48">
    <property type="entry name" value="ECTOINE DIOXYGENASE"/>
    <property type="match status" value="1"/>
</dbReference>
<evidence type="ECO:0000313" key="1">
    <source>
        <dbReference type="EMBL" id="MBA8792539.1"/>
    </source>
</evidence>
<dbReference type="PANTHER" id="PTHR20883">
    <property type="entry name" value="PHYTANOYL-COA DIOXYGENASE DOMAIN CONTAINING 1"/>
    <property type="match status" value="1"/>
</dbReference>
<reference evidence="1 2" key="1">
    <citation type="submission" date="2020-07" db="EMBL/GenBank/DDBJ databases">
        <title>Sequencing the genomes of 1000 actinobacteria strains.</title>
        <authorList>
            <person name="Klenk H.-P."/>
        </authorList>
    </citation>
    <scope>NUCLEOTIDE SEQUENCE [LARGE SCALE GENOMIC DNA]</scope>
    <source>
        <strain evidence="1 2">DSM 100723</strain>
    </source>
</reference>
<dbReference type="Proteomes" id="UP000523079">
    <property type="component" value="Unassembled WGS sequence"/>
</dbReference>
<dbReference type="Gene3D" id="2.60.120.620">
    <property type="entry name" value="q2cbj1_9rhob like domain"/>
    <property type="match status" value="1"/>
</dbReference>
<sequence length="276" mass="30173">MTITDARPVLSTSDLEQFDELGYVVVKGALSRAEAEHYRQQILSLVPPTLELPATWGSHDGRIKPMYSAGNHTFDTPDLIPLMANPTLYAAASQLLGSPKLRVLDGSIGITLRNDAHRDTALSQTLHIDASVPNTADDFTFEPAELQVGGCYYLTDVEPGGGGIHVVPGGHRRVAEEAKAHGPGGRHLRENWKRIEDMESIEITGEAGDFALLHHLMPHGASHNRNPTTRVAYFVRWVREDQTWGAGAKPAPGAYNTHQTEAMGELGRKLFGVDDW</sequence>
<dbReference type="SUPFAM" id="SSF51197">
    <property type="entry name" value="Clavaminate synthase-like"/>
    <property type="match status" value="1"/>
</dbReference>
<dbReference type="GO" id="GO:0016706">
    <property type="term" value="F:2-oxoglutarate-dependent dioxygenase activity"/>
    <property type="evidence" value="ECO:0007669"/>
    <property type="project" value="UniProtKB-ARBA"/>
</dbReference>
<organism evidence="1 2">
    <name type="scientific">Microlunatus kandeliicorticis</name>
    <dbReference type="NCBI Taxonomy" id="1759536"/>
    <lineage>
        <taxon>Bacteria</taxon>
        <taxon>Bacillati</taxon>
        <taxon>Actinomycetota</taxon>
        <taxon>Actinomycetes</taxon>
        <taxon>Propionibacteriales</taxon>
        <taxon>Propionibacteriaceae</taxon>
        <taxon>Microlunatus</taxon>
    </lineage>
</organism>
<dbReference type="AlphaFoldDB" id="A0A7W3P450"/>
<keyword evidence="2" id="KW-1185">Reference proteome</keyword>
<comment type="caution">
    <text evidence="1">The sequence shown here is derived from an EMBL/GenBank/DDBJ whole genome shotgun (WGS) entry which is preliminary data.</text>
</comment>
<accession>A0A7W3P450</accession>
<dbReference type="Pfam" id="PF05721">
    <property type="entry name" value="PhyH"/>
    <property type="match status" value="1"/>
</dbReference>
<evidence type="ECO:0000313" key="2">
    <source>
        <dbReference type="Proteomes" id="UP000523079"/>
    </source>
</evidence>
<keyword evidence="1" id="KW-0223">Dioxygenase</keyword>
<keyword evidence="1" id="KW-0560">Oxidoreductase</keyword>
<name>A0A7W3P450_9ACTN</name>
<gene>
    <name evidence="1" type="ORF">FHX74_000133</name>
</gene>
<protein>
    <submittedName>
        <fullName evidence="1">Ectoine hydroxylase-related dioxygenase (Phytanoyl-CoA dioxygenase family)</fullName>
    </submittedName>
</protein>
<dbReference type="InterPro" id="IPR008775">
    <property type="entry name" value="Phytyl_CoA_dOase-like"/>
</dbReference>
<proteinExistence type="predicted"/>
<dbReference type="RefSeq" id="WP_182558178.1">
    <property type="nucleotide sequence ID" value="NZ_JACGWT010000001.1"/>
</dbReference>